<organism evidence="2 3">
    <name type="scientific">Musa troglodytarum</name>
    <name type="common">fe'i banana</name>
    <dbReference type="NCBI Taxonomy" id="320322"/>
    <lineage>
        <taxon>Eukaryota</taxon>
        <taxon>Viridiplantae</taxon>
        <taxon>Streptophyta</taxon>
        <taxon>Embryophyta</taxon>
        <taxon>Tracheophyta</taxon>
        <taxon>Spermatophyta</taxon>
        <taxon>Magnoliopsida</taxon>
        <taxon>Liliopsida</taxon>
        <taxon>Zingiberales</taxon>
        <taxon>Musaceae</taxon>
        <taxon>Musa</taxon>
    </lineage>
</organism>
<evidence type="ECO:0000256" key="1">
    <source>
        <dbReference type="SAM" id="Phobius"/>
    </source>
</evidence>
<name>A0A9E7KSL3_9LILI</name>
<keyword evidence="1" id="KW-0472">Membrane</keyword>
<reference evidence="2" key="1">
    <citation type="submission" date="2022-05" db="EMBL/GenBank/DDBJ databases">
        <title>The Musa troglodytarum L. genome provides insights into the mechanism of non-climacteric behaviour and enrichment of carotenoids.</title>
        <authorList>
            <person name="Wang J."/>
        </authorList>
    </citation>
    <scope>NUCLEOTIDE SEQUENCE</scope>
    <source>
        <tissue evidence="2">Leaf</tissue>
    </source>
</reference>
<evidence type="ECO:0000313" key="2">
    <source>
        <dbReference type="EMBL" id="URE25730.1"/>
    </source>
</evidence>
<gene>
    <name evidence="2" type="ORF">MUK42_35052</name>
</gene>
<evidence type="ECO:0000313" key="3">
    <source>
        <dbReference type="Proteomes" id="UP001055439"/>
    </source>
</evidence>
<keyword evidence="1" id="KW-1133">Transmembrane helix</keyword>
<dbReference type="AlphaFoldDB" id="A0A9E7KSL3"/>
<feature type="transmembrane region" description="Helical" evidence="1">
    <location>
        <begin position="20"/>
        <end position="36"/>
    </location>
</feature>
<keyword evidence="1" id="KW-0812">Transmembrane</keyword>
<keyword evidence="3" id="KW-1185">Reference proteome</keyword>
<proteinExistence type="predicted"/>
<dbReference type="EMBL" id="CP097510">
    <property type="protein sequence ID" value="URE25730.1"/>
    <property type="molecule type" value="Genomic_DNA"/>
</dbReference>
<accession>A0A9E7KSL3</accession>
<feature type="non-terminal residue" evidence="2">
    <location>
        <position position="39"/>
    </location>
</feature>
<protein>
    <submittedName>
        <fullName evidence="2">Uncharacterized protein</fullName>
    </submittedName>
</protein>
<sequence>MDFTPLREWPTMENSTHACYLFFVACFGFSFNILFLRKL</sequence>
<dbReference type="Proteomes" id="UP001055439">
    <property type="component" value="Chromosome 8"/>
</dbReference>
<dbReference type="PROSITE" id="PS51257">
    <property type="entry name" value="PROKAR_LIPOPROTEIN"/>
    <property type="match status" value="1"/>
</dbReference>